<dbReference type="Gramene" id="EFJ23987">
    <property type="protein sequence ID" value="EFJ23987"/>
    <property type="gene ID" value="SELMODRAFT_37995"/>
</dbReference>
<dbReference type="AlphaFoldDB" id="D8RVN3"/>
<dbReference type="PANTHER" id="PTHR31676:SF110">
    <property type="entry name" value="TRANSMEMBRANE PROTEIN"/>
    <property type="match status" value="1"/>
</dbReference>
<proteinExistence type="predicted"/>
<accession>D8RVN3</accession>
<keyword evidence="3" id="KW-1185">Reference proteome</keyword>
<dbReference type="KEGG" id="smo:SELMODRAFT_38024"/>
<organism evidence="3">
    <name type="scientific">Selaginella moellendorffii</name>
    <name type="common">Spikemoss</name>
    <dbReference type="NCBI Taxonomy" id="88036"/>
    <lineage>
        <taxon>Eukaryota</taxon>
        <taxon>Viridiplantae</taxon>
        <taxon>Streptophyta</taxon>
        <taxon>Embryophyta</taxon>
        <taxon>Tracheophyta</taxon>
        <taxon>Lycopodiopsida</taxon>
        <taxon>Selaginellales</taxon>
        <taxon>Selaginellaceae</taxon>
        <taxon>Selaginella</taxon>
    </lineage>
</organism>
<dbReference type="OMA" id="WIMAIFR"/>
<dbReference type="InterPro" id="IPR007493">
    <property type="entry name" value="DUF538"/>
</dbReference>
<dbReference type="Gramene" id="EFJ21611">
    <property type="protein sequence ID" value="EFJ21611"/>
    <property type="gene ID" value="SELMODRAFT_38024"/>
</dbReference>
<evidence type="ECO:0000313" key="2">
    <source>
        <dbReference type="EMBL" id="EFJ23987.1"/>
    </source>
</evidence>
<feature type="non-terminal residue" evidence="2">
    <location>
        <position position="1"/>
    </location>
</feature>
<dbReference type="KEGG" id="smo:SELMODRAFT_37995"/>
<dbReference type="HOGENOM" id="CLU_089542_3_2_1"/>
<dbReference type="Gene3D" id="2.30.240.10">
    <property type="entry name" value="At5g01610-like"/>
    <property type="match status" value="1"/>
</dbReference>
<dbReference type="Proteomes" id="UP000001514">
    <property type="component" value="Unassembled WGS sequence"/>
</dbReference>
<gene>
    <name evidence="2" type="ORF">SELMODRAFT_37995</name>
    <name evidence="1" type="ORF">SELMODRAFT_38024</name>
</gene>
<reference evidence="2 3" key="1">
    <citation type="journal article" date="2011" name="Science">
        <title>The Selaginella genome identifies genetic changes associated with the evolution of vascular plants.</title>
        <authorList>
            <person name="Banks J.A."/>
            <person name="Nishiyama T."/>
            <person name="Hasebe M."/>
            <person name="Bowman J.L."/>
            <person name="Gribskov M."/>
            <person name="dePamphilis C."/>
            <person name="Albert V.A."/>
            <person name="Aono N."/>
            <person name="Aoyama T."/>
            <person name="Ambrose B.A."/>
            <person name="Ashton N.W."/>
            <person name="Axtell M.J."/>
            <person name="Barker E."/>
            <person name="Barker M.S."/>
            <person name="Bennetzen J.L."/>
            <person name="Bonawitz N.D."/>
            <person name="Chapple C."/>
            <person name="Cheng C."/>
            <person name="Correa L.G."/>
            <person name="Dacre M."/>
            <person name="DeBarry J."/>
            <person name="Dreyer I."/>
            <person name="Elias M."/>
            <person name="Engstrom E.M."/>
            <person name="Estelle M."/>
            <person name="Feng L."/>
            <person name="Finet C."/>
            <person name="Floyd S.K."/>
            <person name="Frommer W.B."/>
            <person name="Fujita T."/>
            <person name="Gramzow L."/>
            <person name="Gutensohn M."/>
            <person name="Harholt J."/>
            <person name="Hattori M."/>
            <person name="Heyl A."/>
            <person name="Hirai T."/>
            <person name="Hiwatashi Y."/>
            <person name="Ishikawa M."/>
            <person name="Iwata M."/>
            <person name="Karol K.G."/>
            <person name="Koehler B."/>
            <person name="Kolukisaoglu U."/>
            <person name="Kubo M."/>
            <person name="Kurata T."/>
            <person name="Lalonde S."/>
            <person name="Li K."/>
            <person name="Li Y."/>
            <person name="Litt A."/>
            <person name="Lyons E."/>
            <person name="Manning G."/>
            <person name="Maruyama T."/>
            <person name="Michael T.P."/>
            <person name="Mikami K."/>
            <person name="Miyazaki S."/>
            <person name="Morinaga S."/>
            <person name="Murata T."/>
            <person name="Mueller-Roeber B."/>
            <person name="Nelson D.R."/>
            <person name="Obara M."/>
            <person name="Oguri Y."/>
            <person name="Olmstead R.G."/>
            <person name="Onodera N."/>
            <person name="Petersen B.L."/>
            <person name="Pils B."/>
            <person name="Prigge M."/>
            <person name="Rensing S.A."/>
            <person name="Riano-Pachon D.M."/>
            <person name="Roberts A.W."/>
            <person name="Sato Y."/>
            <person name="Scheller H.V."/>
            <person name="Schulz B."/>
            <person name="Schulz C."/>
            <person name="Shakirov E.V."/>
            <person name="Shibagaki N."/>
            <person name="Shinohara N."/>
            <person name="Shippen D.E."/>
            <person name="Soerensen I."/>
            <person name="Sotooka R."/>
            <person name="Sugimoto N."/>
            <person name="Sugita M."/>
            <person name="Sumikawa N."/>
            <person name="Tanurdzic M."/>
            <person name="Theissen G."/>
            <person name="Ulvskov P."/>
            <person name="Wakazuki S."/>
            <person name="Weng J.K."/>
            <person name="Willats W.W."/>
            <person name="Wipf D."/>
            <person name="Wolf P.G."/>
            <person name="Yang L."/>
            <person name="Zimmer A.D."/>
            <person name="Zhu Q."/>
            <person name="Mitros T."/>
            <person name="Hellsten U."/>
            <person name="Loque D."/>
            <person name="Otillar R."/>
            <person name="Salamov A."/>
            <person name="Schmutz J."/>
            <person name="Shapiro H."/>
            <person name="Lindquist E."/>
            <person name="Lucas S."/>
            <person name="Rokhsar D."/>
            <person name="Grigoriev I.V."/>
        </authorList>
    </citation>
    <scope>NUCLEOTIDE SEQUENCE [LARGE SCALE GENOMIC DNA]</scope>
</reference>
<name>D8RVN3_SELML</name>
<dbReference type="InterPro" id="IPR036758">
    <property type="entry name" value="At5g01610-like"/>
</dbReference>
<feature type="non-terminal residue" evidence="2">
    <location>
        <position position="118"/>
    </location>
</feature>
<protein>
    <submittedName>
        <fullName evidence="2">Uncharacterized protein</fullName>
    </submittedName>
</protein>
<evidence type="ECO:0000313" key="1">
    <source>
        <dbReference type="EMBL" id="EFJ21611.1"/>
    </source>
</evidence>
<dbReference type="Pfam" id="PF04398">
    <property type="entry name" value="DUF538"/>
    <property type="match status" value="1"/>
</dbReference>
<evidence type="ECO:0000313" key="3">
    <source>
        <dbReference type="Proteomes" id="UP000001514"/>
    </source>
</evidence>
<dbReference type="EMBL" id="GL377591">
    <property type="protein sequence ID" value="EFJ23987.1"/>
    <property type="molecule type" value="Genomic_DNA"/>
</dbReference>
<dbReference type="PANTHER" id="PTHR31676">
    <property type="entry name" value="T31J12.3 PROTEIN-RELATED"/>
    <property type="match status" value="1"/>
</dbReference>
<dbReference type="OrthoDB" id="754232at2759"/>
<dbReference type="InParanoid" id="D8RVN3"/>
<sequence>VSKMLDSYNLPQGMFPLPLVTDFSLDEEDGSFEMRLSRSCYAKLEEELLWYGEEIKGKVRSSRIEDLSGVQARELLVWLAVKGLHVDDPETGFVYLEIGLTYSRLSAQSFQEPPPCSD</sequence>
<dbReference type="SUPFAM" id="SSF141562">
    <property type="entry name" value="At5g01610-like"/>
    <property type="match status" value="1"/>
</dbReference>
<dbReference type="EMBL" id="GL377599">
    <property type="protein sequence ID" value="EFJ21611.1"/>
    <property type="molecule type" value="Genomic_DNA"/>
</dbReference>